<evidence type="ECO:0000256" key="1">
    <source>
        <dbReference type="SAM" id="MobiDB-lite"/>
    </source>
</evidence>
<dbReference type="AlphaFoldDB" id="A0AA88IN44"/>
<organism evidence="2 3">
    <name type="scientific">Tachysurus vachellii</name>
    <name type="common">Darkbarbel catfish</name>
    <name type="synonym">Pelteobagrus vachellii</name>
    <dbReference type="NCBI Taxonomy" id="175792"/>
    <lineage>
        <taxon>Eukaryota</taxon>
        <taxon>Metazoa</taxon>
        <taxon>Chordata</taxon>
        <taxon>Craniata</taxon>
        <taxon>Vertebrata</taxon>
        <taxon>Euteleostomi</taxon>
        <taxon>Actinopterygii</taxon>
        <taxon>Neopterygii</taxon>
        <taxon>Teleostei</taxon>
        <taxon>Ostariophysi</taxon>
        <taxon>Siluriformes</taxon>
        <taxon>Bagridae</taxon>
        <taxon>Tachysurus</taxon>
    </lineage>
</organism>
<keyword evidence="3" id="KW-1185">Reference proteome</keyword>
<proteinExistence type="predicted"/>
<evidence type="ECO:0000313" key="2">
    <source>
        <dbReference type="EMBL" id="KAK2816341.1"/>
    </source>
</evidence>
<feature type="compositionally biased region" description="Low complexity" evidence="1">
    <location>
        <begin position="19"/>
        <end position="29"/>
    </location>
</feature>
<gene>
    <name evidence="2" type="ORF">Q7C36_022612</name>
</gene>
<comment type="caution">
    <text evidence="2">The sequence shown here is derived from an EMBL/GenBank/DDBJ whole genome shotgun (WGS) entry which is preliminary data.</text>
</comment>
<feature type="region of interest" description="Disordered" evidence="1">
    <location>
        <begin position="1"/>
        <end position="116"/>
    </location>
</feature>
<name>A0AA88IN44_TACVA</name>
<protein>
    <submittedName>
        <fullName evidence="2">Uncharacterized protein</fullName>
    </submittedName>
</protein>
<sequence length="116" mass="12226">MAMSSDPGYGGPELEPDSDSTSSSPVPLSAKMAAITLTDPSPNGLRNGAGLKRAPPQRPHLSGRKMSLQERGTYLSAGGGAERISHISPRAARRPTIESKRVSISDSQDCIQLNQL</sequence>
<evidence type="ECO:0000313" key="3">
    <source>
        <dbReference type="Proteomes" id="UP001187315"/>
    </source>
</evidence>
<feature type="compositionally biased region" description="Polar residues" evidence="1">
    <location>
        <begin position="104"/>
        <end position="116"/>
    </location>
</feature>
<accession>A0AA88IN44</accession>
<dbReference type="Proteomes" id="UP001187315">
    <property type="component" value="Unassembled WGS sequence"/>
</dbReference>
<reference evidence="2" key="1">
    <citation type="submission" date="2023-08" db="EMBL/GenBank/DDBJ databases">
        <title>Pelteobagrus vachellii genome.</title>
        <authorList>
            <person name="Liu H."/>
        </authorList>
    </citation>
    <scope>NUCLEOTIDE SEQUENCE</scope>
    <source>
        <strain evidence="2">PRFRI_2022a</strain>
        <tissue evidence="2">Muscle</tissue>
    </source>
</reference>
<dbReference type="EMBL" id="JAVHJS010000025">
    <property type="protein sequence ID" value="KAK2816341.1"/>
    <property type="molecule type" value="Genomic_DNA"/>
</dbReference>